<evidence type="ECO:0000256" key="2">
    <source>
        <dbReference type="ARBA" id="ARBA00022490"/>
    </source>
</evidence>
<dbReference type="GO" id="GO:0004335">
    <property type="term" value="F:galactokinase activity"/>
    <property type="evidence" value="ECO:0007669"/>
    <property type="project" value="UniProtKB-EC"/>
</dbReference>
<keyword evidence="6 11" id="KW-0418">Kinase</keyword>
<keyword evidence="4 11" id="KW-0479">Metal-binding</keyword>
<keyword evidence="3 11" id="KW-0808">Transferase</keyword>
<feature type="binding site" evidence="11">
    <location>
        <position position="222"/>
    </location>
    <ligand>
        <name>substrate</name>
    </ligand>
</feature>
<dbReference type="Pfam" id="PF08544">
    <property type="entry name" value="GHMP_kinases_C"/>
    <property type="match status" value="1"/>
</dbReference>
<gene>
    <name evidence="11 16" type="primary">galK</name>
    <name evidence="16" type="ORF">L3081_11835</name>
</gene>
<evidence type="ECO:0000256" key="7">
    <source>
        <dbReference type="ARBA" id="ARBA00022840"/>
    </source>
</evidence>
<evidence type="ECO:0000256" key="6">
    <source>
        <dbReference type="ARBA" id="ARBA00022777"/>
    </source>
</evidence>
<feature type="domain" description="GHMP kinase C-terminal" evidence="14">
    <location>
        <begin position="278"/>
        <end position="359"/>
    </location>
</feature>
<evidence type="ECO:0000256" key="5">
    <source>
        <dbReference type="ARBA" id="ARBA00022741"/>
    </source>
</evidence>
<dbReference type="Proteomes" id="UP001139646">
    <property type="component" value="Unassembled WGS sequence"/>
</dbReference>
<feature type="domain" description="Galactokinase N-terminal" evidence="15">
    <location>
        <begin position="9"/>
        <end position="57"/>
    </location>
</feature>
<evidence type="ECO:0000256" key="11">
    <source>
        <dbReference type="HAMAP-Rule" id="MF_00246"/>
    </source>
</evidence>
<dbReference type="InterPro" id="IPR000705">
    <property type="entry name" value="Galactokinase"/>
</dbReference>
<dbReference type="InterPro" id="IPR006203">
    <property type="entry name" value="GHMP_knse_ATP-bd_CS"/>
</dbReference>
<feature type="active site" description="Proton acceptor" evidence="11">
    <location>
        <position position="173"/>
    </location>
</feature>
<dbReference type="EC" id="2.7.1.6" evidence="11 12"/>
<dbReference type="NCBIfam" id="NF003472">
    <property type="entry name" value="PRK05101.1"/>
    <property type="match status" value="1"/>
</dbReference>
<accession>A0ABS9X4K1</accession>
<dbReference type="InterPro" id="IPR020568">
    <property type="entry name" value="Ribosomal_Su5_D2-typ_SF"/>
</dbReference>
<comment type="caution">
    <text evidence="11">Lacks conserved residue(s) required for the propagation of feature annotation.</text>
</comment>
<reference evidence="16" key="1">
    <citation type="submission" date="2022-01" db="EMBL/GenBank/DDBJ databases">
        <title>Colwellia maritima, isolated from seawater.</title>
        <authorList>
            <person name="Kristyanto S."/>
            <person name="Jung J."/>
            <person name="Jeon C.O."/>
        </authorList>
    </citation>
    <scope>NUCLEOTIDE SEQUENCE</scope>
    <source>
        <strain evidence="16">MSW7</strain>
    </source>
</reference>
<dbReference type="InterPro" id="IPR006204">
    <property type="entry name" value="GHMP_kinase_N_dom"/>
</dbReference>
<keyword evidence="7 11" id="KW-0067">ATP-binding</keyword>
<comment type="similarity">
    <text evidence="1 11">Belongs to the GHMP kinase family. GalK subfamily.</text>
</comment>
<keyword evidence="2 11" id="KW-0963">Cytoplasm</keyword>
<dbReference type="InterPro" id="IPR013750">
    <property type="entry name" value="GHMP_kinase_C_dom"/>
</dbReference>
<evidence type="ECO:0000256" key="9">
    <source>
        <dbReference type="ARBA" id="ARBA00023144"/>
    </source>
</evidence>
<keyword evidence="5 11" id="KW-0547">Nucleotide-binding</keyword>
<evidence type="ECO:0000313" key="17">
    <source>
        <dbReference type="Proteomes" id="UP001139646"/>
    </source>
</evidence>
<dbReference type="SUPFAM" id="SSF54211">
    <property type="entry name" value="Ribosomal protein S5 domain 2-like"/>
    <property type="match status" value="1"/>
</dbReference>
<comment type="pathway">
    <text evidence="11">Carbohydrate metabolism; galactose metabolism.</text>
</comment>
<evidence type="ECO:0000259" key="14">
    <source>
        <dbReference type="Pfam" id="PF08544"/>
    </source>
</evidence>
<evidence type="ECO:0000259" key="15">
    <source>
        <dbReference type="Pfam" id="PF10509"/>
    </source>
</evidence>
<comment type="catalytic activity">
    <reaction evidence="11">
        <text>alpha-D-galactose + ATP = alpha-D-galactose 1-phosphate + ADP + H(+)</text>
        <dbReference type="Rhea" id="RHEA:13553"/>
        <dbReference type="ChEBI" id="CHEBI:15378"/>
        <dbReference type="ChEBI" id="CHEBI:28061"/>
        <dbReference type="ChEBI" id="CHEBI:30616"/>
        <dbReference type="ChEBI" id="CHEBI:58336"/>
        <dbReference type="ChEBI" id="CHEBI:456216"/>
        <dbReference type="EC" id="2.7.1.6"/>
    </reaction>
</comment>
<dbReference type="InterPro" id="IPR036554">
    <property type="entry name" value="GHMP_kinase_C_sf"/>
</dbReference>
<comment type="subcellular location">
    <subcellularLocation>
        <location evidence="11">Cytoplasm</location>
    </subcellularLocation>
</comment>
<dbReference type="Pfam" id="PF00288">
    <property type="entry name" value="GHMP_kinases_N"/>
    <property type="match status" value="1"/>
</dbReference>
<dbReference type="SUPFAM" id="SSF55060">
    <property type="entry name" value="GHMP Kinase, C-terminal domain"/>
    <property type="match status" value="1"/>
</dbReference>
<dbReference type="PROSITE" id="PS00627">
    <property type="entry name" value="GHMP_KINASES_ATP"/>
    <property type="match status" value="1"/>
</dbReference>
<feature type="binding site" evidence="11">
    <location>
        <position position="161"/>
    </location>
    <ligand>
        <name>Mg(2+)</name>
        <dbReference type="ChEBI" id="CHEBI:18420"/>
    </ligand>
</feature>
<comment type="function">
    <text evidence="11">Catalyzes the transfer of the gamma-phosphate of ATP to D-galactose to form alpha-D-galactose-1-phosphate (Gal-1-P).</text>
</comment>
<keyword evidence="17" id="KW-1185">Reference proteome</keyword>
<dbReference type="EMBL" id="JAKKSL010000002">
    <property type="protein sequence ID" value="MCI2283967.1"/>
    <property type="molecule type" value="Genomic_DNA"/>
</dbReference>
<organism evidence="16 17">
    <name type="scientific">Colwellia maritima</name>
    <dbReference type="NCBI Taxonomy" id="2912588"/>
    <lineage>
        <taxon>Bacteria</taxon>
        <taxon>Pseudomonadati</taxon>
        <taxon>Pseudomonadota</taxon>
        <taxon>Gammaproteobacteria</taxon>
        <taxon>Alteromonadales</taxon>
        <taxon>Colwelliaceae</taxon>
        <taxon>Colwellia</taxon>
    </lineage>
</organism>
<evidence type="ECO:0000256" key="12">
    <source>
        <dbReference type="NCBIfam" id="TIGR00131"/>
    </source>
</evidence>
<evidence type="ECO:0000256" key="4">
    <source>
        <dbReference type="ARBA" id="ARBA00022723"/>
    </source>
</evidence>
<dbReference type="InterPro" id="IPR022963">
    <property type="entry name" value="Galactokinase_bac"/>
</dbReference>
<dbReference type="HAMAP" id="MF_00246">
    <property type="entry name" value="Galactokinase"/>
    <property type="match status" value="1"/>
</dbReference>
<evidence type="ECO:0000256" key="3">
    <source>
        <dbReference type="ARBA" id="ARBA00022679"/>
    </source>
</evidence>
<dbReference type="PIRSF" id="PIRSF000530">
    <property type="entry name" value="Galactokinase"/>
    <property type="match status" value="1"/>
</dbReference>
<feature type="binding site" evidence="11">
    <location>
        <begin position="34"/>
        <end position="37"/>
    </location>
    <ligand>
        <name>substrate</name>
    </ligand>
</feature>
<keyword evidence="10 11" id="KW-0119">Carbohydrate metabolism</keyword>
<dbReference type="PRINTS" id="PR00473">
    <property type="entry name" value="GALCTOKINASE"/>
</dbReference>
<dbReference type="RefSeq" id="WP_242286344.1">
    <property type="nucleotide sequence ID" value="NZ_JAKKSL010000002.1"/>
</dbReference>
<comment type="caution">
    <text evidence="16">The sequence shown here is derived from an EMBL/GenBank/DDBJ whole genome shotgun (WGS) entry which is preliminary data.</text>
</comment>
<sequence length="382" mass="41653">MARTQMITELFIQHYHCQPDQVFHAPGRVNLIGEHTDYNDGFVLPAAINFGTDIAAKLRSDRTVNVLAIDCNGETNSFSLDDLQFSQQHMWVNYIRGSIGVLLATYPEIKGADLVVSGNVPQGTGLSSSASFEMVVLKTFASLNKLPLDGVKAALMGQKAENDFVGCNCGIMDQLVSAMGKADHAMLLDCRSLAFEHALIPQGMSLVIVNSNVKRGLVDSEYNTRRKQCEAAAKHFQKPALRDVTLIELEKEQANLAPDIYKRAKHIITENARTTQALVALNANDMETMSDLMAKSHLSMKDDFEITTSELDFLVEIIDVTLGNRGGVRMTGGGFGGCVVALTPDDLIAEVRTSIEEQYQAKTGLQADIYVCVAVDGAFSVK</sequence>
<protein>
    <recommendedName>
        <fullName evidence="11 12">Galactokinase</fullName>
        <ecNumber evidence="11 12">2.7.1.6</ecNumber>
    </recommendedName>
    <alternativeName>
        <fullName evidence="11">Galactose kinase</fullName>
    </alternativeName>
</protein>
<dbReference type="PROSITE" id="PS00106">
    <property type="entry name" value="GALACTOKINASE"/>
    <property type="match status" value="1"/>
</dbReference>
<dbReference type="PRINTS" id="PR00959">
    <property type="entry name" value="MEVGALKINASE"/>
</dbReference>
<dbReference type="PANTHER" id="PTHR10457">
    <property type="entry name" value="MEVALONATE KINASE/GALACTOKINASE"/>
    <property type="match status" value="1"/>
</dbReference>
<evidence type="ECO:0000256" key="1">
    <source>
        <dbReference type="ARBA" id="ARBA00006566"/>
    </source>
</evidence>
<dbReference type="InterPro" id="IPR014721">
    <property type="entry name" value="Ribsml_uS5_D2-typ_fold_subgr"/>
</dbReference>
<keyword evidence="8 11" id="KW-0460">Magnesium</keyword>
<dbReference type="PANTHER" id="PTHR10457:SF7">
    <property type="entry name" value="GALACTOKINASE-RELATED"/>
    <property type="match status" value="1"/>
</dbReference>
<feature type="binding site" evidence="11">
    <location>
        <position position="129"/>
    </location>
    <ligand>
        <name>Mg(2+)</name>
        <dbReference type="ChEBI" id="CHEBI:18420"/>
    </ligand>
</feature>
<feature type="domain" description="GHMP kinase N-terminal" evidence="13">
    <location>
        <begin position="93"/>
        <end position="181"/>
    </location>
</feature>
<evidence type="ECO:0000259" key="13">
    <source>
        <dbReference type="Pfam" id="PF00288"/>
    </source>
</evidence>
<dbReference type="InterPro" id="IPR006206">
    <property type="entry name" value="Mevalonate/galactokinase"/>
</dbReference>
<evidence type="ECO:0000256" key="8">
    <source>
        <dbReference type="ARBA" id="ARBA00022842"/>
    </source>
</evidence>
<proteinExistence type="inferred from homology"/>
<dbReference type="Gene3D" id="3.30.230.10">
    <property type="match status" value="1"/>
</dbReference>
<evidence type="ECO:0000256" key="10">
    <source>
        <dbReference type="ARBA" id="ARBA00023277"/>
    </source>
</evidence>
<dbReference type="InterPro" id="IPR019539">
    <property type="entry name" value="GalKase_N"/>
</dbReference>
<dbReference type="Gene3D" id="3.30.70.890">
    <property type="entry name" value="GHMP kinase, C-terminal domain"/>
    <property type="match status" value="1"/>
</dbReference>
<dbReference type="NCBIfam" id="TIGR00131">
    <property type="entry name" value="gal_kin"/>
    <property type="match status" value="1"/>
</dbReference>
<name>A0ABS9X4K1_9GAMM</name>
<keyword evidence="9 11" id="KW-0299">Galactose metabolism</keyword>
<dbReference type="InterPro" id="IPR019741">
    <property type="entry name" value="Galactokinase_CS"/>
</dbReference>
<dbReference type="Pfam" id="PF10509">
    <property type="entry name" value="GalKase_gal_bdg"/>
    <property type="match status" value="1"/>
</dbReference>
<feature type="site" description="Transition state stabilizer" evidence="11">
    <location>
        <position position="28"/>
    </location>
</feature>
<evidence type="ECO:0000313" key="16">
    <source>
        <dbReference type="EMBL" id="MCI2283967.1"/>
    </source>
</evidence>